<dbReference type="EMBL" id="ML732766">
    <property type="protein sequence ID" value="KAB8278818.1"/>
    <property type="molecule type" value="Genomic_DNA"/>
</dbReference>
<evidence type="ECO:0000313" key="2">
    <source>
        <dbReference type="Proteomes" id="UP000326289"/>
    </source>
</evidence>
<proteinExistence type="predicted"/>
<name>A0A5N6JJH5_9EURO</name>
<accession>A0A5N6JJH5</accession>
<dbReference type="AlphaFoldDB" id="A0A5N6JJH5"/>
<evidence type="ECO:0000313" key="1">
    <source>
        <dbReference type="EMBL" id="KAB8278818.1"/>
    </source>
</evidence>
<reference evidence="1 2" key="1">
    <citation type="submission" date="2019-04" db="EMBL/GenBank/DDBJ databases">
        <title>Fungal friends and foes A comparative genomics study of 23 Aspergillus species from section Flavi.</title>
        <authorList>
            <consortium name="DOE Joint Genome Institute"/>
            <person name="Kjaerbolling I."/>
            <person name="Vesth T.C."/>
            <person name="Frisvad J.C."/>
            <person name="Nybo J.L."/>
            <person name="Theobald S."/>
            <person name="Kildgaard S."/>
            <person name="Petersen T.I."/>
            <person name="Kuo A."/>
            <person name="Sato A."/>
            <person name="Lyhne E.K."/>
            <person name="Kogle M.E."/>
            <person name="Wiebenga A."/>
            <person name="Kun R.S."/>
            <person name="Lubbers R.J."/>
            <person name="Makela M.R."/>
            <person name="Barry K."/>
            <person name="Chovatia M."/>
            <person name="Clum A."/>
            <person name="Daum C."/>
            <person name="Haridas S."/>
            <person name="He G."/>
            <person name="LaButti K."/>
            <person name="Lipzen A."/>
            <person name="Mondo S."/>
            <person name="Pangilinan J."/>
            <person name="Riley R."/>
            <person name="Salamov A."/>
            <person name="Simmons B.A."/>
            <person name="Magnuson J.K."/>
            <person name="Henrissat B."/>
            <person name="Mortensen U.H."/>
            <person name="Larsen T.O."/>
            <person name="De vries R.P."/>
            <person name="Grigoriev I.V."/>
            <person name="Machida M."/>
            <person name="Baker S.E."/>
            <person name="Andersen M.R."/>
        </authorList>
    </citation>
    <scope>NUCLEOTIDE SEQUENCE [LARGE SCALE GENOMIC DNA]</scope>
    <source>
        <strain evidence="1 2">CBS 117635</strain>
    </source>
</reference>
<sequence length="79" mass="9125">MTIFVSYGLELQRKCILRFSNLPTLRQFPKTQLKNLRGHMRTRRLLQQPVLESATAFLVSAYSIIALSTKPLRSPCLYV</sequence>
<protein>
    <submittedName>
        <fullName evidence="1">Uncharacterized protein</fullName>
    </submittedName>
</protein>
<keyword evidence="2" id="KW-1185">Reference proteome</keyword>
<gene>
    <name evidence="1" type="ORF">BDV30DRAFT_202695</name>
</gene>
<organism evidence="1 2">
    <name type="scientific">Aspergillus minisclerotigenes</name>
    <dbReference type="NCBI Taxonomy" id="656917"/>
    <lineage>
        <taxon>Eukaryota</taxon>
        <taxon>Fungi</taxon>
        <taxon>Dikarya</taxon>
        <taxon>Ascomycota</taxon>
        <taxon>Pezizomycotina</taxon>
        <taxon>Eurotiomycetes</taxon>
        <taxon>Eurotiomycetidae</taxon>
        <taxon>Eurotiales</taxon>
        <taxon>Aspergillaceae</taxon>
        <taxon>Aspergillus</taxon>
        <taxon>Aspergillus subgen. Circumdati</taxon>
    </lineage>
</organism>
<dbReference type="Proteomes" id="UP000326289">
    <property type="component" value="Unassembled WGS sequence"/>
</dbReference>